<keyword evidence="2 5" id="KW-0489">Methyltransferase</keyword>
<name>H0EDS6_GLAL7</name>
<dbReference type="CDD" id="cd02440">
    <property type="entry name" value="AdoMet_MTases"/>
    <property type="match status" value="1"/>
</dbReference>
<organism evidence="5 6">
    <name type="scientific">Glarea lozoyensis (strain ATCC 74030 / MF5533)</name>
    <dbReference type="NCBI Taxonomy" id="1104152"/>
    <lineage>
        <taxon>Eukaryota</taxon>
        <taxon>Fungi</taxon>
        <taxon>Dikarya</taxon>
        <taxon>Ascomycota</taxon>
        <taxon>Pezizomycotina</taxon>
        <taxon>Leotiomycetes</taxon>
        <taxon>Helotiales</taxon>
        <taxon>Helotiaceae</taxon>
        <taxon>Glarea</taxon>
    </lineage>
</organism>
<keyword evidence="6" id="KW-1185">Reference proteome</keyword>
<dbReference type="PANTHER" id="PTHR44942">
    <property type="entry name" value="METHYLTRANSF_11 DOMAIN-CONTAINING PROTEIN"/>
    <property type="match status" value="1"/>
</dbReference>
<dbReference type="GO" id="GO:0008757">
    <property type="term" value="F:S-adenosylmethionine-dependent methyltransferase activity"/>
    <property type="evidence" value="ECO:0007669"/>
    <property type="project" value="InterPro"/>
</dbReference>
<evidence type="ECO:0000256" key="2">
    <source>
        <dbReference type="ARBA" id="ARBA00022603"/>
    </source>
</evidence>
<dbReference type="SUPFAM" id="SSF53335">
    <property type="entry name" value="S-adenosyl-L-methionine-dependent methyltransferases"/>
    <property type="match status" value="1"/>
</dbReference>
<evidence type="ECO:0000259" key="4">
    <source>
        <dbReference type="Pfam" id="PF08241"/>
    </source>
</evidence>
<dbReference type="OrthoDB" id="10027013at2759"/>
<dbReference type="InterPro" id="IPR029063">
    <property type="entry name" value="SAM-dependent_MTases_sf"/>
</dbReference>
<reference evidence="5 6" key="1">
    <citation type="journal article" date="2012" name="Eukaryot. Cell">
        <title>Genome sequence of the fungus Glarea lozoyensis: the first genome sequence of a species from the Helotiaceae family.</title>
        <authorList>
            <person name="Youssar L."/>
            <person name="Gruening B.A."/>
            <person name="Erxleben A."/>
            <person name="Guenther S."/>
            <person name="Huettel W."/>
        </authorList>
    </citation>
    <scope>NUCLEOTIDE SEQUENCE [LARGE SCALE GENOMIC DNA]</scope>
    <source>
        <strain evidence="6">ATCC 74030 / MF5533</strain>
    </source>
</reference>
<protein>
    <submittedName>
        <fullName evidence="5">Putative Uncharacterized methyltransferase C25B8.09</fullName>
    </submittedName>
</protein>
<comment type="caution">
    <text evidence="5">The sequence shown here is derived from an EMBL/GenBank/DDBJ whole genome shotgun (WGS) entry which is preliminary data.</text>
</comment>
<gene>
    <name evidence="5" type="ORF">M7I_0532</name>
</gene>
<accession>H0EDS6</accession>
<feature type="domain" description="Methyltransferase type 11" evidence="4">
    <location>
        <begin position="51"/>
        <end position="147"/>
    </location>
</feature>
<dbReference type="GO" id="GO:0032259">
    <property type="term" value="P:methylation"/>
    <property type="evidence" value="ECO:0007669"/>
    <property type="project" value="UniProtKB-KW"/>
</dbReference>
<evidence type="ECO:0000313" key="5">
    <source>
        <dbReference type="EMBL" id="EHL03316.1"/>
    </source>
</evidence>
<dbReference type="EMBL" id="AGUE01000010">
    <property type="protein sequence ID" value="EHL03316.1"/>
    <property type="molecule type" value="Genomic_DNA"/>
</dbReference>
<dbReference type="Pfam" id="PF08241">
    <property type="entry name" value="Methyltransf_11"/>
    <property type="match status" value="1"/>
</dbReference>
<dbReference type="InterPro" id="IPR051052">
    <property type="entry name" value="Diverse_substrate_MTase"/>
</dbReference>
<dbReference type="Proteomes" id="UP000005446">
    <property type="component" value="Unassembled WGS sequence"/>
</dbReference>
<dbReference type="AlphaFoldDB" id="H0EDS6"/>
<evidence type="ECO:0000313" key="6">
    <source>
        <dbReference type="Proteomes" id="UP000005446"/>
    </source>
</evidence>
<dbReference type="InParanoid" id="H0EDS6"/>
<dbReference type="InterPro" id="IPR013216">
    <property type="entry name" value="Methyltransf_11"/>
</dbReference>
<evidence type="ECO:0000256" key="3">
    <source>
        <dbReference type="ARBA" id="ARBA00022679"/>
    </source>
</evidence>
<dbReference type="HOGENOM" id="CLU_049344_4_0_1"/>
<sequence length="225" mass="25010">MTSKFQLDERANIGFGDASSYDKFRPSYPPEAVEKLLAHLGLSGVDGARVVDLASGTGKFTEFGLLAGRPEKFEIVAVEPHQGMRLELEKKELKGVKSVDGDACNIPLEDGWGDALIAAQKNVNCYRFATRDALNEIHRVLRPGATFGMIWNIEDYNSPLEWNASSKWEQKLKDIICQIAMLKGQKLEDVKKQVFAALKGEDVERNAAGEVALHARTYFCFTSRV</sequence>
<evidence type="ECO:0000256" key="1">
    <source>
        <dbReference type="ARBA" id="ARBA00008361"/>
    </source>
</evidence>
<comment type="similarity">
    <text evidence="1">Belongs to the methyltransferase superfamily.</text>
</comment>
<dbReference type="PANTHER" id="PTHR44942:SF4">
    <property type="entry name" value="METHYLTRANSFERASE TYPE 11 DOMAIN-CONTAINING PROTEIN"/>
    <property type="match status" value="1"/>
</dbReference>
<keyword evidence="3 5" id="KW-0808">Transferase</keyword>
<proteinExistence type="inferred from homology"/>
<dbReference type="Gene3D" id="3.40.50.150">
    <property type="entry name" value="Vaccinia Virus protein VP39"/>
    <property type="match status" value="1"/>
</dbReference>